<dbReference type="AlphaFoldDB" id="A0A895NUE8"/>
<evidence type="ECO:0000313" key="2">
    <source>
        <dbReference type="Proteomes" id="UP000663166"/>
    </source>
</evidence>
<reference evidence="1" key="1">
    <citation type="submission" date="2021-02" db="EMBL/GenBank/DDBJ databases">
        <title>Co-localization of colistin and carbapenem -resistance genes on a novel transferable IncHI2 plasmid in Escherichia coli from chicken-origin.</title>
        <authorList>
            <person name="Hoffmann M."/>
            <person name="Balkey M."/>
            <person name="Ronco T."/>
            <person name="Hendriksen R.S."/>
        </authorList>
    </citation>
    <scope>NUCLEOTIDE SEQUENCE</scope>
    <source>
        <strain evidence="1">CFSAN083829</strain>
    </source>
</reference>
<name>A0A895NUE8_ECOLX</name>
<dbReference type="EMBL" id="CP070393">
    <property type="protein sequence ID" value="QRZ96649.1"/>
    <property type="molecule type" value="Genomic_DNA"/>
</dbReference>
<protein>
    <submittedName>
        <fullName evidence="1">Uncharacterized protein</fullName>
    </submittedName>
</protein>
<proteinExistence type="predicted"/>
<evidence type="ECO:0000313" key="1">
    <source>
        <dbReference type="EMBL" id="QRZ96649.1"/>
    </source>
</evidence>
<gene>
    <name evidence="1" type="ORF">JNP96_23035</name>
</gene>
<accession>A0A895NUE8</accession>
<dbReference type="Proteomes" id="UP000663166">
    <property type="component" value="Chromosome"/>
</dbReference>
<organism evidence="1 2">
    <name type="scientific">Escherichia coli</name>
    <dbReference type="NCBI Taxonomy" id="562"/>
    <lineage>
        <taxon>Bacteria</taxon>
        <taxon>Pseudomonadati</taxon>
        <taxon>Pseudomonadota</taxon>
        <taxon>Gammaproteobacteria</taxon>
        <taxon>Enterobacterales</taxon>
        <taxon>Enterobacteriaceae</taxon>
        <taxon>Escherichia</taxon>
    </lineage>
</organism>
<sequence length="63" mass="7045">MIIVIKDGFLCEQPASLTQPELLGVSGEEMTEASVSFLLPSGWPTFKRRGFAFRIMRLDRGIT</sequence>